<feature type="transmembrane region" description="Helical" evidence="2">
    <location>
        <begin position="12"/>
        <end position="34"/>
    </location>
</feature>
<dbReference type="SUPFAM" id="SSF53300">
    <property type="entry name" value="vWA-like"/>
    <property type="match status" value="1"/>
</dbReference>
<keyword evidence="2" id="KW-0472">Membrane</keyword>
<protein>
    <submittedName>
        <fullName evidence="3">VWA domain-containing protein</fullName>
    </submittedName>
</protein>
<gene>
    <name evidence="3" type="ORF">NLF92_08095</name>
</gene>
<feature type="coiled-coil region" evidence="1">
    <location>
        <begin position="55"/>
        <end position="82"/>
    </location>
</feature>
<evidence type="ECO:0000256" key="2">
    <source>
        <dbReference type="SAM" id="Phobius"/>
    </source>
</evidence>
<keyword evidence="4" id="KW-1185">Reference proteome</keyword>
<dbReference type="RefSeq" id="WP_254100674.1">
    <property type="nucleotide sequence ID" value="NZ_JANATA010000012.1"/>
</dbReference>
<accession>A0AA41WYL8</accession>
<reference evidence="3" key="1">
    <citation type="submission" date="2022-07" db="EMBL/GenBank/DDBJ databases">
        <title>Characterization of the Novel Bacterium Alteromonas immobilis LMIT006 and Alteromonas gregis LMIT007.</title>
        <authorList>
            <person name="Lin X."/>
        </authorList>
    </citation>
    <scope>NUCLEOTIDE SEQUENCE</scope>
    <source>
        <strain evidence="3">LMIT007</strain>
    </source>
</reference>
<evidence type="ECO:0000313" key="4">
    <source>
        <dbReference type="Proteomes" id="UP001165413"/>
    </source>
</evidence>
<keyword evidence="2" id="KW-0812">Transmembrane</keyword>
<dbReference type="Gene3D" id="3.40.50.410">
    <property type="entry name" value="von Willebrand factor, type A domain"/>
    <property type="match status" value="1"/>
</dbReference>
<dbReference type="InterPro" id="IPR036465">
    <property type="entry name" value="vWFA_dom_sf"/>
</dbReference>
<dbReference type="AlphaFoldDB" id="A0AA41WYL8"/>
<evidence type="ECO:0000256" key="1">
    <source>
        <dbReference type="SAM" id="Coils"/>
    </source>
</evidence>
<organism evidence="3 4">
    <name type="scientific">Opacimonas viscosa</name>
    <dbReference type="NCBI Taxonomy" id="2961944"/>
    <lineage>
        <taxon>Bacteria</taxon>
        <taxon>Pseudomonadati</taxon>
        <taxon>Pseudomonadota</taxon>
        <taxon>Gammaproteobacteria</taxon>
        <taxon>Alteromonadales</taxon>
        <taxon>Alteromonadaceae</taxon>
        <taxon>Opacimonas</taxon>
    </lineage>
</organism>
<dbReference type="Proteomes" id="UP001165413">
    <property type="component" value="Unassembled WGS sequence"/>
</dbReference>
<keyword evidence="1" id="KW-0175">Coiled coil</keyword>
<name>A0AA41WYL8_9ALTE</name>
<dbReference type="EMBL" id="JANATA010000012">
    <property type="protein sequence ID" value="MCP3428907.1"/>
    <property type="molecule type" value="Genomic_DNA"/>
</dbReference>
<evidence type="ECO:0000313" key="3">
    <source>
        <dbReference type="EMBL" id="MCP3428907.1"/>
    </source>
</evidence>
<comment type="caution">
    <text evidence="3">The sequence shown here is derived from an EMBL/GenBank/DDBJ whole genome shotgun (WGS) entry which is preliminary data.</text>
</comment>
<keyword evidence="2" id="KW-1133">Transmembrane helix</keyword>
<sequence>MRKIQRAPVEIFSLSFLDIISCAFGAVVMLVLLAKNGDETPQRGPQEISTLIQAIAQAQQNIVNLEGGLNTQQQALAAAEKQAVANDAREAALTSAIPKAQKVLQQLTDQAQSLRVAIAQRKAALNTPVTSTPDAEVGGIPVDAEYVLFIIDTSGSMKQIWGRVLSIIKDILDNHPEVKGFNFMSDNGEFLYSTFKGKWLTDSPQRRKTVFSAIANNWNASTNSSPVEGIETALNLYGSETKNMAMYVFGDDYTGASFDKPIARITQMNTDPQSGEAKIRIHGIGFDNNSGFKYATLMRALAQQNNGSFIGIER</sequence>
<proteinExistence type="predicted"/>